<keyword evidence="3" id="KW-1185">Reference proteome</keyword>
<feature type="domain" description="Aminoglycoside phosphotransferase" evidence="1">
    <location>
        <begin position="29"/>
        <end position="231"/>
    </location>
</feature>
<dbReference type="InterPro" id="IPR002575">
    <property type="entry name" value="Aminoglycoside_PTrfase"/>
</dbReference>
<dbReference type="InterPro" id="IPR011009">
    <property type="entry name" value="Kinase-like_dom_sf"/>
</dbReference>
<protein>
    <submittedName>
        <fullName evidence="2">Phosphotransferase</fullName>
    </submittedName>
</protein>
<evidence type="ECO:0000259" key="1">
    <source>
        <dbReference type="Pfam" id="PF01636"/>
    </source>
</evidence>
<gene>
    <name evidence="2" type="ORF">WAB15_01835</name>
</gene>
<proteinExistence type="predicted"/>
<dbReference type="Gene3D" id="3.90.1200.10">
    <property type="match status" value="1"/>
</dbReference>
<dbReference type="Pfam" id="PF01636">
    <property type="entry name" value="APH"/>
    <property type="match status" value="1"/>
</dbReference>
<evidence type="ECO:0000313" key="2">
    <source>
        <dbReference type="EMBL" id="WXK74809.1"/>
    </source>
</evidence>
<name>A0ABZ2QKK5_9ACTN</name>
<evidence type="ECO:0000313" key="3">
    <source>
        <dbReference type="Proteomes" id="UP001626628"/>
    </source>
</evidence>
<dbReference type="SUPFAM" id="SSF56112">
    <property type="entry name" value="Protein kinase-like (PK-like)"/>
    <property type="match status" value="1"/>
</dbReference>
<accession>A0ABZ2QKK5</accession>
<dbReference type="RefSeq" id="WP_407285032.1">
    <property type="nucleotide sequence ID" value="NZ_CP147982.1"/>
</dbReference>
<reference evidence="2 3" key="1">
    <citation type="submission" date="2024-03" db="EMBL/GenBank/DDBJ databases">
        <title>The complete genome of Streptomyces sirii sp.nov.</title>
        <authorList>
            <person name="Zakalyukina Y.V."/>
            <person name="Belik A.R."/>
            <person name="Biryukov M.V."/>
            <person name="Baturina O.A."/>
            <person name="Kabilov M.R."/>
        </authorList>
    </citation>
    <scope>NUCLEOTIDE SEQUENCE [LARGE SCALE GENOMIC DNA]</scope>
    <source>
        <strain evidence="2 3">BP-8</strain>
    </source>
</reference>
<organism evidence="2 3">
    <name type="scientific">Streptomyces sirii</name>
    <dbReference type="NCBI Taxonomy" id="3127701"/>
    <lineage>
        <taxon>Bacteria</taxon>
        <taxon>Bacillati</taxon>
        <taxon>Actinomycetota</taxon>
        <taxon>Actinomycetes</taxon>
        <taxon>Kitasatosporales</taxon>
        <taxon>Streptomycetaceae</taxon>
        <taxon>Streptomyces</taxon>
    </lineage>
</organism>
<dbReference type="Proteomes" id="UP001626628">
    <property type="component" value="Chromosome"/>
</dbReference>
<dbReference type="EMBL" id="CP147982">
    <property type="protein sequence ID" value="WXK74809.1"/>
    <property type="molecule type" value="Genomic_DNA"/>
</dbReference>
<sequence length="301" mass="32508">MITPSQAERIGDALGLRLTGFSATADGQGRTFFATTTDAQPVLLKWYGADDGPLPRALDYAETLRRRGYPTARTIAHGPVPRGHPPGAAGEGYAVVQEQLPGEPAWHGLNSSLLEEVLTAVEIQAGAVAGTAPATGSDGAALLTGVVHHDSLGWWRAARHSGEEIAELCTELGAWVRAVSPPEPRHDLVHFDLGFPNILVDEDRLTGIVDMDQLTAGDRAVDLVSLAFHFERLHRLGGWLPAPDTVGRLAERALRISDRSWWRHAVAYYALFQLSCSWPPDEAVRQAAAAGTVRRMMAHPD</sequence>